<organism evidence="3 4">
    <name type="scientific">Methanosarcina acetivorans (strain ATCC 35395 / DSM 2834 / JCM 12185 / C2A)</name>
    <dbReference type="NCBI Taxonomy" id="188937"/>
    <lineage>
        <taxon>Archaea</taxon>
        <taxon>Methanobacteriati</taxon>
        <taxon>Methanobacteriota</taxon>
        <taxon>Stenosarchaea group</taxon>
        <taxon>Methanomicrobia</taxon>
        <taxon>Methanosarcinales</taxon>
        <taxon>Methanosarcinaceae</taxon>
        <taxon>Methanosarcina</taxon>
    </lineage>
</organism>
<dbReference type="AlphaFoldDB" id="Q8TM60"/>
<evidence type="ECO:0000256" key="1">
    <source>
        <dbReference type="SAM" id="MobiDB-lite"/>
    </source>
</evidence>
<keyword evidence="4" id="KW-1185">Reference proteome</keyword>
<feature type="region of interest" description="Disordered" evidence="1">
    <location>
        <begin position="458"/>
        <end position="535"/>
    </location>
</feature>
<keyword evidence="2" id="KW-0472">Membrane</keyword>
<evidence type="ECO:0000256" key="2">
    <source>
        <dbReference type="SAM" id="Phobius"/>
    </source>
</evidence>
<feature type="transmembrane region" description="Helical" evidence="2">
    <location>
        <begin position="614"/>
        <end position="633"/>
    </location>
</feature>
<accession>Q8TM60</accession>
<gene>
    <name evidence="3" type="ordered locus">MA_2808</name>
</gene>
<dbReference type="HOGENOM" id="CLU_431264_0_0_2"/>
<dbReference type="KEGG" id="mac:MA_2808"/>
<proteinExistence type="predicted"/>
<dbReference type="GeneID" id="1474704"/>
<name>Q8TM60_METAC</name>
<dbReference type="Proteomes" id="UP000002487">
    <property type="component" value="Chromosome"/>
</dbReference>
<dbReference type="RefSeq" id="WP_011022762.1">
    <property type="nucleotide sequence ID" value="NC_003552.1"/>
</dbReference>
<protein>
    <submittedName>
        <fullName evidence="3">Uncharacterized protein</fullName>
    </submittedName>
</protein>
<dbReference type="STRING" id="188937.MA_2808"/>
<keyword evidence="2" id="KW-1133">Transmembrane helix</keyword>
<sequence>MMENTAKNGLRVGFIAVSLLFLFVLPASAYSNINNGDFNTNLTGWSTSGIGSWGGPYAYWGGSCQVNYYSTGSYDNSGNARVYCSVWNDDGEGGSTTKTCQMYQTVDVTGYNTLYFWSKGNLGRVYIGSKYLTIFNTSWNKYSIDVSDLTGSQTLKAYASSTAYDDGPTVTHYVYVDHFYFDSDEVPITYDLSCSPYPLYKTDSTVNINLTTENAYSKTVNLTAYGHTGSVYGEIDSTSLGIATNNEITQTVFSFPLVDSWDYITVEAEADGEIVDTLNATIYNNYVDYNPDGSYNFNVGDEYNPGTSGLIDYYVREIYEDGTIVYTELDSQSGTITPTYPGGEHGDLISVTIVETFAGQETQIIDTLNSTEEFDYIDYDANTSQVWYDFGELWGLPGYTYFVKIFYFPPGPGETWAPDDQIIQVYSQSGYVTVDYPEYFDYASAYFKVDGDSYLVDQSTRDDSYAPEVNPDDEDDEDDNPIDNLDPPDAPDGPDSDSDSDSPFPDPLENESENNDTWPEAPNVPEIINVPGGNETNVTVVTDNTTSGYYSSVNESINGVFAPAHAFANYVSSPFNDAAGSLYIVSTSLGGQDLSDSQEVADDLGSGVKAVFPLWYRLFGSVVICLAIVSMMLRGSNE</sequence>
<keyword evidence="2" id="KW-0812">Transmembrane</keyword>
<reference evidence="3 4" key="1">
    <citation type="journal article" date="2002" name="Genome Res.">
        <title>The genome of Methanosarcina acetivorans reveals extensive metabolic and physiological diversity.</title>
        <authorList>
            <person name="Galagan J.E."/>
            <person name="Nusbaum C."/>
            <person name="Roy A."/>
            <person name="Endrizzi M.G."/>
            <person name="Macdonald P."/>
            <person name="FitzHugh W."/>
            <person name="Calvo S."/>
            <person name="Engels R."/>
            <person name="Smirnov S."/>
            <person name="Atnoor D."/>
            <person name="Brown A."/>
            <person name="Allen N."/>
            <person name="Naylor J."/>
            <person name="Stange-Thomann N."/>
            <person name="DeArellano K."/>
            <person name="Johnson R."/>
            <person name="Linton L."/>
            <person name="McEwan P."/>
            <person name="McKernan K."/>
            <person name="Talamas J."/>
            <person name="Tirrell A."/>
            <person name="Ye W."/>
            <person name="Zimmer A."/>
            <person name="Barber R.D."/>
            <person name="Cann I."/>
            <person name="Graham D.E."/>
            <person name="Grahame D.A."/>
            <person name="Guss A."/>
            <person name="Hedderich R."/>
            <person name="Ingram-Smith C."/>
            <person name="Kuettner C.H."/>
            <person name="Krzycki J.A."/>
            <person name="Leigh J.A."/>
            <person name="Li W."/>
            <person name="Liu J."/>
            <person name="Mukhopadhyay B."/>
            <person name="Reeve J.N."/>
            <person name="Smith K."/>
            <person name="Springer T.A."/>
            <person name="Umayam L.A."/>
            <person name="White O."/>
            <person name="White R.H."/>
            <person name="de Macario E.C."/>
            <person name="Ferry J.G."/>
            <person name="Jarrell K.F."/>
            <person name="Jing H."/>
            <person name="Macario A.J.L."/>
            <person name="Paulsen I."/>
            <person name="Pritchett M."/>
            <person name="Sowers K.R."/>
            <person name="Swanson R.V."/>
            <person name="Zinder S.H."/>
            <person name="Lander E."/>
            <person name="Metcalf W.W."/>
            <person name="Birren B."/>
        </authorList>
    </citation>
    <scope>NUCLEOTIDE SEQUENCE [LARGE SCALE GENOMIC DNA]</scope>
    <source>
        <strain evidence="4">ATCC 35395 / DSM 2834 / JCM 12185 / C2A</strain>
    </source>
</reference>
<dbReference type="EMBL" id="AE010299">
    <property type="protein sequence ID" value="AAM06187.1"/>
    <property type="molecule type" value="Genomic_DNA"/>
</dbReference>
<dbReference type="EnsemblBacteria" id="AAM06187">
    <property type="protein sequence ID" value="AAM06187"/>
    <property type="gene ID" value="MA_2808"/>
</dbReference>
<evidence type="ECO:0000313" key="4">
    <source>
        <dbReference type="Proteomes" id="UP000002487"/>
    </source>
</evidence>
<dbReference type="InParanoid" id="Q8TM60"/>
<feature type="compositionally biased region" description="Acidic residues" evidence="1">
    <location>
        <begin position="470"/>
        <end position="481"/>
    </location>
</feature>
<evidence type="ECO:0000313" key="3">
    <source>
        <dbReference type="EMBL" id="AAM06187.1"/>
    </source>
</evidence>